<dbReference type="EMBL" id="JBBKAK010000001">
    <property type="protein sequence ID" value="MEJ8672929.1"/>
    <property type="molecule type" value="Genomic_DNA"/>
</dbReference>
<comment type="caution">
    <text evidence="2">The sequence shown here is derived from an EMBL/GenBank/DDBJ whole genome shotgun (WGS) entry which is preliminary data.</text>
</comment>
<organism evidence="2 3">
    <name type="scientific">Streptomyces machairae</name>
    <dbReference type="NCBI Taxonomy" id="3134109"/>
    <lineage>
        <taxon>Bacteria</taxon>
        <taxon>Bacillati</taxon>
        <taxon>Actinomycetota</taxon>
        <taxon>Actinomycetes</taxon>
        <taxon>Kitasatosporales</taxon>
        <taxon>Streptomycetaceae</taxon>
        <taxon>Streptomyces</taxon>
    </lineage>
</organism>
<gene>
    <name evidence="2" type="ORF">WKI71_44845</name>
</gene>
<evidence type="ECO:0008006" key="4">
    <source>
        <dbReference type="Google" id="ProtNLM"/>
    </source>
</evidence>
<evidence type="ECO:0000256" key="1">
    <source>
        <dbReference type="SAM" id="SignalP"/>
    </source>
</evidence>
<feature type="chain" id="PRO_5045609606" description="SH3 domain-containing protein" evidence="1">
    <location>
        <begin position="25"/>
        <end position="153"/>
    </location>
</feature>
<evidence type="ECO:0000313" key="3">
    <source>
        <dbReference type="Proteomes" id="UP001376459"/>
    </source>
</evidence>
<reference evidence="2 3" key="1">
    <citation type="submission" date="2024-03" db="EMBL/GenBank/DDBJ databases">
        <title>Novel Streptomyces species of biotechnological and ecological value are a feature of Machair soil.</title>
        <authorList>
            <person name="Prole J.R."/>
            <person name="Goodfellow M."/>
            <person name="Allenby N."/>
            <person name="Ward A.C."/>
        </authorList>
    </citation>
    <scope>NUCLEOTIDE SEQUENCE [LARGE SCALE GENOMIC DNA]</scope>
    <source>
        <strain evidence="2 3">MS1.AVA.1</strain>
    </source>
</reference>
<keyword evidence="3" id="KW-1185">Reference proteome</keyword>
<sequence length="153" mass="16204">MRKAVPGMLMALAAVFAMAPLADAAQMQTAAATVPAEAAGTVTSGPRPAVAGKSEGDVSIKRAFTTWATNVNVRHNNATLTTCGMSPSTANCPNIRGQVNPGVSFEVWCQKIGSQTVGGNPYWVYIITPNFEGWMASYYIDYPDNVLPDTRSC</sequence>
<dbReference type="Proteomes" id="UP001376459">
    <property type="component" value="Unassembled WGS sequence"/>
</dbReference>
<proteinExistence type="predicted"/>
<keyword evidence="1" id="KW-0732">Signal</keyword>
<evidence type="ECO:0000313" key="2">
    <source>
        <dbReference type="EMBL" id="MEJ8672929.1"/>
    </source>
</evidence>
<protein>
    <recommendedName>
        <fullName evidence="4">SH3 domain-containing protein</fullName>
    </recommendedName>
</protein>
<name>A0ABU8UVI0_9ACTN</name>
<accession>A0ABU8UVI0</accession>
<feature type="signal peptide" evidence="1">
    <location>
        <begin position="1"/>
        <end position="24"/>
    </location>
</feature>